<dbReference type="Gene3D" id="3.90.79.10">
    <property type="entry name" value="Nucleoside Triphosphate Pyrophosphohydrolase"/>
    <property type="match status" value="1"/>
</dbReference>
<evidence type="ECO:0000313" key="1">
    <source>
        <dbReference type="EMBL" id="SFD17049.1"/>
    </source>
</evidence>
<organism evidence="1 2">
    <name type="scientific">Streptomyces aidingensis</name>
    <dbReference type="NCBI Taxonomy" id="910347"/>
    <lineage>
        <taxon>Bacteria</taxon>
        <taxon>Bacillati</taxon>
        <taxon>Actinomycetota</taxon>
        <taxon>Actinomycetes</taxon>
        <taxon>Kitasatosporales</taxon>
        <taxon>Streptomycetaceae</taxon>
        <taxon>Streptomyces</taxon>
    </lineage>
</organism>
<dbReference type="STRING" id="910347.SAMN05421773_110266"/>
<reference evidence="1 2" key="1">
    <citation type="submission" date="2016-10" db="EMBL/GenBank/DDBJ databases">
        <authorList>
            <person name="de Groot N.N."/>
        </authorList>
    </citation>
    <scope>NUCLEOTIDE SEQUENCE [LARGE SCALE GENOMIC DNA]</scope>
    <source>
        <strain evidence="1 2">CGMCC 4.5739</strain>
    </source>
</reference>
<proteinExistence type="predicted"/>
<sequence length="236" mass="25456">MPYREAVGDAAAVPHTHGVSEREYERLRRLRPELFRNDDGPGAIEITAPAAAGSGTPGAAPPPVGPVGVVYADPYIRVLRDPVRFPDGRNGTYIRILPTAESPGCAVLPLLDGRIVLLENFRHATRSWELEIPRGFGTDGLSGQENALKELREELSARTAEISPLGAVHPDTGLYAQRVELFLARLESIGEPERAVGIRGVRLVSEAELEGLVREGEVTDGFTLSALAQARVRGLL</sequence>
<dbReference type="SUPFAM" id="SSF55811">
    <property type="entry name" value="Nudix"/>
    <property type="match status" value="1"/>
</dbReference>
<dbReference type="AlphaFoldDB" id="A0A1I1Q4S0"/>
<keyword evidence="2" id="KW-1185">Reference proteome</keyword>
<gene>
    <name evidence="1" type="ORF">SAMN05421773_110266</name>
</gene>
<accession>A0A1I1Q4S0</accession>
<dbReference type="Proteomes" id="UP000199207">
    <property type="component" value="Unassembled WGS sequence"/>
</dbReference>
<name>A0A1I1Q4S0_9ACTN</name>
<dbReference type="CDD" id="cd03424">
    <property type="entry name" value="NUDIX_ADPRase_Nudt5_UGPPase_Nudt14"/>
    <property type="match status" value="1"/>
</dbReference>
<dbReference type="InterPro" id="IPR015797">
    <property type="entry name" value="NUDIX_hydrolase-like_dom_sf"/>
</dbReference>
<evidence type="ECO:0000313" key="2">
    <source>
        <dbReference type="Proteomes" id="UP000199207"/>
    </source>
</evidence>
<protein>
    <submittedName>
        <fullName evidence="1">ADP-ribose pyrophosphatase</fullName>
    </submittedName>
</protein>
<dbReference type="EMBL" id="FOLM01000010">
    <property type="protein sequence ID" value="SFD17049.1"/>
    <property type="molecule type" value="Genomic_DNA"/>
</dbReference>